<reference evidence="2 3" key="1">
    <citation type="submission" date="2019-12" db="EMBL/GenBank/DDBJ databases">
        <title>Snethiella sp. nov. sp. isolated from sea sand.</title>
        <authorList>
            <person name="Kim J."/>
            <person name="Jeong S.E."/>
            <person name="Jung H.S."/>
            <person name="Jeon C.O."/>
        </authorList>
    </citation>
    <scope>NUCLEOTIDE SEQUENCE [LARGE SCALE GENOMIC DNA]</scope>
    <source>
        <strain evidence="2 3">DP05</strain>
    </source>
</reference>
<comment type="caution">
    <text evidence="2">The sequence shown here is derived from an EMBL/GenBank/DDBJ whole genome shotgun (WGS) entry which is preliminary data.</text>
</comment>
<keyword evidence="1" id="KW-0472">Membrane</keyword>
<keyword evidence="1" id="KW-0812">Transmembrane</keyword>
<evidence type="ECO:0000313" key="3">
    <source>
        <dbReference type="Proteomes" id="UP000476030"/>
    </source>
</evidence>
<sequence>MKRADAIPAKDEIPKKPPTGKPNFIGTAGLVEMKFNARYSHFVAIIKFILLGLAILLIGLAFILPNLDKPEGFTFDYADVTVSDDGLTMKNPQYVASDINERQYVVTADTATQKSATASLVSLENLQADITLPSDDWISISAPNGELDTETGILNLYGKIEIYSDSGNQLYANSAQVNLKKQTITSENPLKGHGPLGTIEADSLAADQITGNIRFGGNVKMVINP</sequence>
<dbReference type="RefSeq" id="WP_161314009.1">
    <property type="nucleotide sequence ID" value="NZ_WTUW01000001.1"/>
</dbReference>
<accession>A0A6L8W4B0</accession>
<dbReference type="Proteomes" id="UP000476030">
    <property type="component" value="Unassembled WGS sequence"/>
</dbReference>
<name>A0A6L8W4B0_9PROT</name>
<dbReference type="GO" id="GO:0005886">
    <property type="term" value="C:plasma membrane"/>
    <property type="evidence" value="ECO:0007669"/>
    <property type="project" value="InterPro"/>
</dbReference>
<evidence type="ECO:0000313" key="2">
    <source>
        <dbReference type="EMBL" id="MZR29549.1"/>
    </source>
</evidence>
<dbReference type="InterPro" id="IPR026265">
    <property type="entry name" value="LptC"/>
</dbReference>
<gene>
    <name evidence="2" type="primary">lptC</name>
    <name evidence="2" type="ORF">GQE98_02770</name>
</gene>
<dbReference type="NCBIfam" id="TIGR04409">
    <property type="entry name" value="LptC_YrbK"/>
    <property type="match status" value="1"/>
</dbReference>
<dbReference type="EMBL" id="WTUW01000001">
    <property type="protein sequence ID" value="MZR29549.1"/>
    <property type="molecule type" value="Genomic_DNA"/>
</dbReference>
<evidence type="ECO:0000256" key="1">
    <source>
        <dbReference type="SAM" id="Phobius"/>
    </source>
</evidence>
<proteinExistence type="predicted"/>
<keyword evidence="1" id="KW-1133">Transmembrane helix</keyword>
<dbReference type="Pfam" id="PF06835">
    <property type="entry name" value="LptC"/>
    <property type="match status" value="1"/>
</dbReference>
<dbReference type="InterPro" id="IPR010664">
    <property type="entry name" value="LipoPS_assembly_LptC-rel"/>
</dbReference>
<keyword evidence="3" id="KW-1185">Reference proteome</keyword>
<dbReference type="Gene3D" id="2.60.450.10">
    <property type="entry name" value="Lipopolysaccharide (LPS) transport protein A like domain"/>
    <property type="match status" value="1"/>
</dbReference>
<dbReference type="AlphaFoldDB" id="A0A6L8W4B0"/>
<dbReference type="GO" id="GO:0015221">
    <property type="term" value="F:lipopolysaccharide transmembrane transporter activity"/>
    <property type="evidence" value="ECO:0007669"/>
    <property type="project" value="InterPro"/>
</dbReference>
<organism evidence="2 3">
    <name type="scientific">Sneathiella litorea</name>
    <dbReference type="NCBI Taxonomy" id="2606216"/>
    <lineage>
        <taxon>Bacteria</taxon>
        <taxon>Pseudomonadati</taxon>
        <taxon>Pseudomonadota</taxon>
        <taxon>Alphaproteobacteria</taxon>
        <taxon>Sneathiellales</taxon>
        <taxon>Sneathiellaceae</taxon>
        <taxon>Sneathiella</taxon>
    </lineage>
</organism>
<feature type="transmembrane region" description="Helical" evidence="1">
    <location>
        <begin position="42"/>
        <end position="64"/>
    </location>
</feature>
<protein>
    <submittedName>
        <fullName evidence="2">LPS export ABC transporter periplasmic protein LptC</fullName>
    </submittedName>
</protein>